<accession>A0A7X3D1U2</accession>
<dbReference type="SUPFAM" id="SSF49265">
    <property type="entry name" value="Fibronectin type III"/>
    <property type="match status" value="2"/>
</dbReference>
<evidence type="ECO:0000313" key="4">
    <source>
        <dbReference type="Proteomes" id="UP000540519"/>
    </source>
</evidence>
<feature type="signal peptide" evidence="1">
    <location>
        <begin position="1"/>
        <end position="17"/>
    </location>
</feature>
<proteinExistence type="predicted"/>
<comment type="caution">
    <text evidence="3">The sequence shown here is derived from an EMBL/GenBank/DDBJ whole genome shotgun (WGS) entry which is preliminary data.</text>
</comment>
<dbReference type="InterPro" id="IPR013783">
    <property type="entry name" value="Ig-like_fold"/>
</dbReference>
<evidence type="ECO:0000313" key="3">
    <source>
        <dbReference type="EMBL" id="MUH36544.1"/>
    </source>
</evidence>
<dbReference type="RefSeq" id="WP_155600081.1">
    <property type="nucleotide sequence ID" value="NZ_RCNR01000020.1"/>
</dbReference>
<dbReference type="PROSITE" id="PS50853">
    <property type="entry name" value="FN3"/>
    <property type="match status" value="1"/>
</dbReference>
<protein>
    <recommendedName>
        <fullName evidence="2">Fibronectin type-III domain-containing protein</fullName>
    </recommendedName>
</protein>
<dbReference type="Gene3D" id="2.60.40.10">
    <property type="entry name" value="Immunoglobulins"/>
    <property type="match status" value="4"/>
</dbReference>
<dbReference type="InterPro" id="IPR036116">
    <property type="entry name" value="FN3_sf"/>
</dbReference>
<dbReference type="CDD" id="cd00063">
    <property type="entry name" value="FN3"/>
    <property type="match status" value="1"/>
</dbReference>
<dbReference type="EMBL" id="RCNR01000020">
    <property type="protein sequence ID" value="MUH36544.1"/>
    <property type="molecule type" value="Genomic_DNA"/>
</dbReference>
<reference evidence="3 4" key="1">
    <citation type="journal article" date="2019" name="Mar. Drugs">
        <title>Comparative Genomics and CAZyme Genome Repertoires of Marine Zobellia amurskyensis KMM 3526(T) and Zobellia laminariae KMM 3676(T).</title>
        <authorList>
            <person name="Chernysheva N."/>
            <person name="Bystritskaya E."/>
            <person name="Stenkova A."/>
            <person name="Golovkin I."/>
            <person name="Nedashkovskaya O."/>
            <person name="Isaeva M."/>
        </authorList>
    </citation>
    <scope>NUCLEOTIDE SEQUENCE [LARGE SCALE GENOMIC DNA]</scope>
    <source>
        <strain evidence="3 4">KMM 3526</strain>
    </source>
</reference>
<sequence>MKKIVLIVLLITNLAWSQDTASVQLITRSLPEKVMLRWAVDKPLEWKRANEYGFLVERATISRNGIAVVPIERQRLTLTPLKPKPLEEWADLANNDQNVAVLAQALYGSSFETTAPSSRTLGKITAINNELEQRFTFGLLAAEQNFQGAMLAGWGFEDTSVAAGENYIYKVSVALPEESSIIINENSVYASPDLYEELPLPIELAGVFSDSSVLLSWNYDLLSTIYTSYLVERSIDNINYEQQNGQPIFNASEEKEKKQVSLYYTDSIPNNKTYFYRVVGKTAFGEVGPPTKPISGKALKGLEFVPRIYKKEIPTDNKAILYWEFKDEGNALISKFKLLRGYKADGPFEMVVDNIPTTQRKITFNDLKRINYFTIVAVGKNGVNGESYPAIVQPVDSIPPAPPIGLKGVMDTTGIVKLSWTKNQEDDLGGYRIFRSNNPKTEFSEVTNATFENEIYNDTVVAANLNKKIYYKLQAEDLRFNRSKFSKMLTVDKPDLIAPSPPVITKYEVTSEGIQLNWIPSSSQDVASHRVYRKTLNSTENNWKEVHEAKLDSTFLDSTNLIENTYSYTVIAEDSVGLESMPASPITLNWLGKVLEEIDIKFSGTVNRELRFINLSWKVKNKDVLEYRLYRGKSEEGLKLYKTIKGSANSFNDVSLEINSSYTYGLQLILKGGTISLIKKISLKY</sequence>
<dbReference type="InterPro" id="IPR003961">
    <property type="entry name" value="FN3_dom"/>
</dbReference>
<dbReference type="AlphaFoldDB" id="A0A7X3D1U2"/>
<dbReference type="Proteomes" id="UP000540519">
    <property type="component" value="Unassembled WGS sequence"/>
</dbReference>
<gene>
    <name evidence="3" type="ORF">D9O36_11890</name>
</gene>
<feature type="chain" id="PRO_5030870560" description="Fibronectin type-III domain-containing protein" evidence="1">
    <location>
        <begin position="18"/>
        <end position="685"/>
    </location>
</feature>
<keyword evidence="1" id="KW-0732">Signal</keyword>
<feature type="domain" description="Fibronectin type-III" evidence="2">
    <location>
        <begin position="498"/>
        <end position="594"/>
    </location>
</feature>
<evidence type="ECO:0000256" key="1">
    <source>
        <dbReference type="SAM" id="SignalP"/>
    </source>
</evidence>
<organism evidence="3 4">
    <name type="scientific">Zobellia amurskyensis</name>
    <dbReference type="NCBI Taxonomy" id="248905"/>
    <lineage>
        <taxon>Bacteria</taxon>
        <taxon>Pseudomonadati</taxon>
        <taxon>Bacteroidota</taxon>
        <taxon>Flavobacteriia</taxon>
        <taxon>Flavobacteriales</taxon>
        <taxon>Flavobacteriaceae</taxon>
        <taxon>Zobellia</taxon>
    </lineage>
</organism>
<name>A0A7X3D1U2_9FLAO</name>
<evidence type="ECO:0000259" key="2">
    <source>
        <dbReference type="PROSITE" id="PS50853"/>
    </source>
</evidence>
<keyword evidence="4" id="KW-1185">Reference proteome</keyword>
<dbReference type="OrthoDB" id="923194at2"/>
<dbReference type="SMART" id="SM00060">
    <property type="entry name" value="FN3"/>
    <property type="match status" value="3"/>
</dbReference>